<proteinExistence type="predicted"/>
<protein>
    <recommendedName>
        <fullName evidence="5">LRRK2 beta-propeller domain-containing protein</fullName>
    </recommendedName>
</protein>
<evidence type="ECO:0000313" key="6">
    <source>
        <dbReference type="EMBL" id="KAK6176193.1"/>
    </source>
</evidence>
<feature type="compositionally biased region" description="Acidic residues" evidence="4">
    <location>
        <begin position="133"/>
        <end position="154"/>
    </location>
</feature>
<reference evidence="6 7" key="1">
    <citation type="submission" date="2024-01" db="EMBL/GenBank/DDBJ databases">
        <title>The genome of the rayed Mediterranean limpet Patella caerulea (Linnaeus, 1758).</title>
        <authorList>
            <person name="Anh-Thu Weber A."/>
            <person name="Halstead-Nussloch G."/>
        </authorList>
    </citation>
    <scope>NUCLEOTIDE SEQUENCE [LARGE SCALE GENOMIC DNA]</scope>
    <source>
        <strain evidence="6">AATW-2023a</strain>
        <tissue evidence="6">Whole specimen</tissue>
    </source>
</reference>
<feature type="repeat" description="WD" evidence="3">
    <location>
        <begin position="314"/>
        <end position="348"/>
    </location>
</feature>
<evidence type="ECO:0000256" key="1">
    <source>
        <dbReference type="ARBA" id="ARBA00022574"/>
    </source>
</evidence>
<dbReference type="PROSITE" id="PS00678">
    <property type="entry name" value="WD_REPEATS_1"/>
    <property type="match status" value="1"/>
</dbReference>
<dbReference type="EMBL" id="JAZGQO010000010">
    <property type="protein sequence ID" value="KAK6176193.1"/>
    <property type="molecule type" value="Genomic_DNA"/>
</dbReference>
<feature type="domain" description="LRRK2 beta-propeller" evidence="5">
    <location>
        <begin position="292"/>
        <end position="387"/>
    </location>
</feature>
<evidence type="ECO:0000256" key="4">
    <source>
        <dbReference type="SAM" id="MobiDB-lite"/>
    </source>
</evidence>
<accession>A0AAN8JI64</accession>
<dbReference type="PANTHER" id="PTHR22847:SF722">
    <property type="entry name" value="NOVEL PROTEIN"/>
    <property type="match status" value="1"/>
</dbReference>
<feature type="repeat" description="WD" evidence="3">
    <location>
        <begin position="276"/>
        <end position="307"/>
    </location>
</feature>
<dbReference type="Pfam" id="PF23748">
    <property type="entry name" value="Beta-prop_LRRK2"/>
    <property type="match status" value="1"/>
</dbReference>
<dbReference type="AlphaFoldDB" id="A0AAN8JI64"/>
<feature type="region of interest" description="Disordered" evidence="4">
    <location>
        <begin position="130"/>
        <end position="154"/>
    </location>
</feature>
<dbReference type="InterPro" id="IPR056602">
    <property type="entry name" value="Beta-prop_LRRK2"/>
</dbReference>
<dbReference type="Pfam" id="PF00400">
    <property type="entry name" value="WD40"/>
    <property type="match status" value="1"/>
</dbReference>
<dbReference type="InterPro" id="IPR020472">
    <property type="entry name" value="WD40_PAC1"/>
</dbReference>
<feature type="region of interest" description="Disordered" evidence="4">
    <location>
        <begin position="55"/>
        <end position="114"/>
    </location>
</feature>
<feature type="compositionally biased region" description="Basic and acidic residues" evidence="4">
    <location>
        <begin position="63"/>
        <end position="78"/>
    </location>
</feature>
<dbReference type="InterPro" id="IPR015943">
    <property type="entry name" value="WD40/YVTN_repeat-like_dom_sf"/>
</dbReference>
<evidence type="ECO:0000313" key="7">
    <source>
        <dbReference type="Proteomes" id="UP001347796"/>
    </source>
</evidence>
<evidence type="ECO:0000256" key="2">
    <source>
        <dbReference type="ARBA" id="ARBA00022737"/>
    </source>
</evidence>
<evidence type="ECO:0000259" key="5">
    <source>
        <dbReference type="Pfam" id="PF23748"/>
    </source>
</evidence>
<feature type="compositionally biased region" description="Polar residues" evidence="4">
    <location>
        <begin position="104"/>
        <end position="114"/>
    </location>
</feature>
<feature type="compositionally biased region" description="Polar residues" evidence="4">
    <location>
        <begin position="586"/>
        <end position="597"/>
    </location>
</feature>
<gene>
    <name evidence="6" type="ORF">SNE40_014522</name>
</gene>
<comment type="caution">
    <text evidence="6">The sequence shown here is derived from an EMBL/GenBank/DDBJ whole genome shotgun (WGS) entry which is preliminary data.</text>
</comment>
<dbReference type="SMART" id="SM00320">
    <property type="entry name" value="WD40"/>
    <property type="match status" value="5"/>
</dbReference>
<feature type="compositionally biased region" description="Acidic residues" evidence="4">
    <location>
        <begin position="553"/>
        <end position="568"/>
    </location>
</feature>
<feature type="repeat" description="WD" evidence="3">
    <location>
        <begin position="349"/>
        <end position="388"/>
    </location>
</feature>
<dbReference type="Proteomes" id="UP001347796">
    <property type="component" value="Unassembled WGS sequence"/>
</dbReference>
<dbReference type="PROSITE" id="PS50294">
    <property type="entry name" value="WD_REPEATS_REGION"/>
    <property type="match status" value="1"/>
</dbReference>
<dbReference type="PROSITE" id="PS50082">
    <property type="entry name" value="WD_REPEATS_2"/>
    <property type="match status" value="4"/>
</dbReference>
<feature type="repeat" description="WD" evidence="3">
    <location>
        <begin position="211"/>
        <end position="250"/>
    </location>
</feature>
<evidence type="ECO:0000256" key="3">
    <source>
        <dbReference type="PROSITE-ProRule" id="PRU00221"/>
    </source>
</evidence>
<dbReference type="SUPFAM" id="SSF50978">
    <property type="entry name" value="WD40 repeat-like"/>
    <property type="match status" value="1"/>
</dbReference>
<dbReference type="InterPro" id="IPR001680">
    <property type="entry name" value="WD40_rpt"/>
</dbReference>
<name>A0AAN8JI64_PATCE</name>
<organism evidence="6 7">
    <name type="scientific">Patella caerulea</name>
    <name type="common">Rayed Mediterranean limpet</name>
    <dbReference type="NCBI Taxonomy" id="87958"/>
    <lineage>
        <taxon>Eukaryota</taxon>
        <taxon>Metazoa</taxon>
        <taxon>Spiralia</taxon>
        <taxon>Lophotrochozoa</taxon>
        <taxon>Mollusca</taxon>
        <taxon>Gastropoda</taxon>
        <taxon>Patellogastropoda</taxon>
        <taxon>Patelloidea</taxon>
        <taxon>Patellidae</taxon>
        <taxon>Patella</taxon>
    </lineage>
</organism>
<keyword evidence="1 3" id="KW-0853">WD repeat</keyword>
<feature type="region of interest" description="Disordered" evidence="4">
    <location>
        <begin position="551"/>
        <end position="597"/>
    </location>
</feature>
<sequence>MAAPMSDAEIEEEITKIRKKLKQIANLERKDHILTHKEKNKITKKSALRKELQALLPFSTKSYQDDEQKKVTLKEKSNSKKSGTKKKQKKISPSLTKNNPSPPTFISTASSEQNPQIHNKYASLSQDFSNNAQDEESSQDGEEEEESEEGDDYEVQMADIIVESQMKNMNTKAQQIEQKSAETAPNINIPQPQLNPLKPKWRQKECIVDWLEGHNDLVTAVDFCGDILVTASRDTTIKSWDIKCRSLIRSYGGHTESVTCIVALSKSSAEELQKLLELTSNDNIIITGSTDCSFKIWSLETGEIIKSVYTYNPITSLVYSNDKHFLITASGGGKLELWDLVTSTNIHSIRNHEDAITCLAYKDNLVYSGSADGIIKIYEIQEKKLSCVFESEDVKTEQGISLTNRYVRCITVCNDLIYYGDDAVNIKAINWRKGLVNKYLNHVEEFASTDAVCIYDDLMISSSFDLDHGLGYLNVRQLPSCEYLFSLNDEETERITSITSTVLSNGDLVLITGGPQLKLWHFINTSRVTNDDLPRIKLKYIKQLSIASRDSDNYESDEDESEDEEDESDVGRARSRKRLQLDDQKPASSWSSWCNIL</sequence>
<dbReference type="InterPro" id="IPR019775">
    <property type="entry name" value="WD40_repeat_CS"/>
</dbReference>
<keyword evidence="7" id="KW-1185">Reference proteome</keyword>
<dbReference type="PANTHER" id="PTHR22847">
    <property type="entry name" value="WD40 REPEAT PROTEIN"/>
    <property type="match status" value="1"/>
</dbReference>
<keyword evidence="2" id="KW-0677">Repeat</keyword>
<dbReference type="Gene3D" id="2.130.10.10">
    <property type="entry name" value="YVTN repeat-like/Quinoprotein amine dehydrogenase"/>
    <property type="match status" value="2"/>
</dbReference>
<dbReference type="InterPro" id="IPR036322">
    <property type="entry name" value="WD40_repeat_dom_sf"/>
</dbReference>
<dbReference type="PRINTS" id="PR00320">
    <property type="entry name" value="GPROTEINBRPT"/>
</dbReference>